<dbReference type="Proteomes" id="UP001320148">
    <property type="component" value="Chromosome"/>
</dbReference>
<evidence type="ECO:0008006" key="3">
    <source>
        <dbReference type="Google" id="ProtNLM"/>
    </source>
</evidence>
<gene>
    <name evidence="1" type="ORF">DSLASN_02430</name>
</gene>
<protein>
    <recommendedName>
        <fullName evidence="3">Mu-like prophage protein gp36</fullName>
    </recommendedName>
</protein>
<evidence type="ECO:0000313" key="1">
    <source>
        <dbReference type="EMBL" id="BCS94611.1"/>
    </source>
</evidence>
<dbReference type="InterPro" id="IPR009752">
    <property type="entry name" value="Phage_Mu_GpJ"/>
</dbReference>
<accession>A0ABM7PBP0</accession>
<keyword evidence="2" id="KW-1185">Reference proteome</keyword>
<dbReference type="Pfam" id="PF07030">
    <property type="entry name" value="Phage_Mu_Gp36"/>
    <property type="match status" value="1"/>
</dbReference>
<evidence type="ECO:0000313" key="2">
    <source>
        <dbReference type="Proteomes" id="UP001320148"/>
    </source>
</evidence>
<reference evidence="1 2" key="1">
    <citation type="submission" date="2021-02" db="EMBL/GenBank/DDBJ databases">
        <title>Complete genome of Desulfoluna sp. strain ASN36.</title>
        <authorList>
            <person name="Takahashi A."/>
            <person name="Kojima H."/>
            <person name="Fukui M."/>
        </authorList>
    </citation>
    <scope>NUCLEOTIDE SEQUENCE [LARGE SCALE GENOMIC DNA]</scope>
    <source>
        <strain evidence="1 2">ASN36</strain>
    </source>
</reference>
<dbReference type="RefSeq" id="WP_236890917.1">
    <property type="nucleotide sequence ID" value="NZ_AP024488.1"/>
</dbReference>
<name>A0ABM7PBP0_9BACT</name>
<sequence length="139" mass="14906">MAYATQQDMEERYGQDALITIADRNDDGAVDSEVVERALADASAEIDPYLAKRTPLPLTEVPALLVRLCVDIAIYRLTAEADGNTEERRTRYDDAIALLKSIAAGKVSLGLATPPPSVGGGVVLSGPSRLFSRDTMGRL</sequence>
<organism evidence="1 2">
    <name type="scientific">Desulfoluna limicola</name>
    <dbReference type="NCBI Taxonomy" id="2810562"/>
    <lineage>
        <taxon>Bacteria</taxon>
        <taxon>Pseudomonadati</taxon>
        <taxon>Thermodesulfobacteriota</taxon>
        <taxon>Desulfobacteria</taxon>
        <taxon>Desulfobacterales</taxon>
        <taxon>Desulfolunaceae</taxon>
        <taxon>Desulfoluna</taxon>
    </lineage>
</organism>
<proteinExistence type="predicted"/>
<dbReference type="EMBL" id="AP024488">
    <property type="protein sequence ID" value="BCS94611.1"/>
    <property type="molecule type" value="Genomic_DNA"/>
</dbReference>